<dbReference type="EMBL" id="JARAVY010000001">
    <property type="protein sequence ID" value="MDX2907770.1"/>
    <property type="molecule type" value="Genomic_DNA"/>
</dbReference>
<evidence type="ECO:0000313" key="9">
    <source>
        <dbReference type="Proteomes" id="UP001271723"/>
    </source>
</evidence>
<dbReference type="CDD" id="cd14014">
    <property type="entry name" value="STKc_PknB_like"/>
    <property type="match status" value="1"/>
</dbReference>
<evidence type="ECO:0000259" key="7">
    <source>
        <dbReference type="PROSITE" id="PS50011"/>
    </source>
</evidence>
<dbReference type="Proteomes" id="UP001271723">
    <property type="component" value="Unassembled WGS sequence"/>
</dbReference>
<evidence type="ECO:0000256" key="4">
    <source>
        <dbReference type="ARBA" id="ARBA00022840"/>
    </source>
</evidence>
<dbReference type="Gene3D" id="3.30.200.20">
    <property type="entry name" value="Phosphorylase Kinase, domain 1"/>
    <property type="match status" value="1"/>
</dbReference>
<dbReference type="RefSeq" id="WP_267298913.1">
    <property type="nucleotide sequence ID" value="NZ_JAGJBZ010000001.1"/>
</dbReference>
<dbReference type="PANTHER" id="PTHR43289">
    <property type="entry name" value="MITOGEN-ACTIVATED PROTEIN KINASE KINASE KINASE 20-RELATED"/>
    <property type="match status" value="1"/>
</dbReference>
<dbReference type="SUPFAM" id="SSF56112">
    <property type="entry name" value="Protein kinase-like (PK-like)"/>
    <property type="match status" value="1"/>
</dbReference>
<keyword evidence="4 5" id="KW-0067">ATP-binding</keyword>
<feature type="region of interest" description="Disordered" evidence="6">
    <location>
        <begin position="307"/>
        <end position="418"/>
    </location>
</feature>
<feature type="region of interest" description="Disordered" evidence="6">
    <location>
        <begin position="450"/>
        <end position="490"/>
    </location>
</feature>
<dbReference type="Pfam" id="PF00069">
    <property type="entry name" value="Pkinase"/>
    <property type="match status" value="1"/>
</dbReference>
<dbReference type="GO" id="GO:0004674">
    <property type="term" value="F:protein serine/threonine kinase activity"/>
    <property type="evidence" value="ECO:0007669"/>
    <property type="project" value="UniProtKB-KW"/>
</dbReference>
<feature type="compositionally biased region" description="Low complexity" evidence="6">
    <location>
        <begin position="327"/>
        <end position="353"/>
    </location>
</feature>
<dbReference type="InterPro" id="IPR008271">
    <property type="entry name" value="Ser/Thr_kinase_AS"/>
</dbReference>
<comment type="caution">
    <text evidence="8">The sequence shown here is derived from an EMBL/GenBank/DDBJ whole genome shotgun (WGS) entry which is preliminary data.</text>
</comment>
<protein>
    <submittedName>
        <fullName evidence="8">Serine/threonine protein kinase</fullName>
    </submittedName>
</protein>
<evidence type="ECO:0000256" key="5">
    <source>
        <dbReference type="PROSITE-ProRule" id="PRU10141"/>
    </source>
</evidence>
<evidence type="ECO:0000256" key="6">
    <source>
        <dbReference type="SAM" id="MobiDB-lite"/>
    </source>
</evidence>
<dbReference type="InterPro" id="IPR017441">
    <property type="entry name" value="Protein_kinase_ATP_BS"/>
</dbReference>
<feature type="domain" description="Protein kinase" evidence="7">
    <location>
        <begin position="24"/>
        <end position="280"/>
    </location>
</feature>
<gene>
    <name evidence="8" type="ORF">PV517_03540</name>
</gene>
<accession>A0ABU4KX90</accession>
<feature type="compositionally biased region" description="Pro residues" evidence="6">
    <location>
        <begin position="354"/>
        <end position="379"/>
    </location>
</feature>
<dbReference type="InterPro" id="IPR011009">
    <property type="entry name" value="Kinase-like_dom_sf"/>
</dbReference>
<keyword evidence="8" id="KW-0723">Serine/threonine-protein kinase</keyword>
<evidence type="ECO:0000256" key="2">
    <source>
        <dbReference type="ARBA" id="ARBA00022741"/>
    </source>
</evidence>
<dbReference type="InterPro" id="IPR000719">
    <property type="entry name" value="Prot_kinase_dom"/>
</dbReference>
<feature type="compositionally biased region" description="Pro residues" evidence="6">
    <location>
        <begin position="409"/>
        <end position="418"/>
    </location>
</feature>
<evidence type="ECO:0000256" key="3">
    <source>
        <dbReference type="ARBA" id="ARBA00022777"/>
    </source>
</evidence>
<dbReference type="PROSITE" id="PS50011">
    <property type="entry name" value="PROTEIN_KINASE_DOM"/>
    <property type="match status" value="1"/>
</dbReference>
<dbReference type="SMART" id="SM00220">
    <property type="entry name" value="S_TKc"/>
    <property type="match status" value="1"/>
</dbReference>
<reference evidence="8 9" key="1">
    <citation type="journal article" date="2023" name="Microb. Genom.">
        <title>Mesoterricola silvestris gen. nov., sp. nov., Mesoterricola sediminis sp. nov., Geothrix oryzae sp. nov., Geothrix edaphica sp. nov., Geothrix rubra sp. nov., and Geothrix limicola sp. nov., six novel members of Acidobacteriota isolated from soils.</title>
        <authorList>
            <person name="Weisberg A.J."/>
            <person name="Pearce E."/>
            <person name="Kramer C.G."/>
            <person name="Chang J.H."/>
            <person name="Clarke C.R."/>
        </authorList>
    </citation>
    <scope>NUCLEOTIDE SEQUENCE [LARGE SCALE GENOMIC DNA]</scope>
    <source>
        <strain evidence="8 9">NRRL_B-2795</strain>
    </source>
</reference>
<dbReference type="PROSITE" id="PS00108">
    <property type="entry name" value="PROTEIN_KINASE_ST"/>
    <property type="match status" value="1"/>
</dbReference>
<feature type="compositionally biased region" description="Low complexity" evidence="6">
    <location>
        <begin position="395"/>
        <end position="407"/>
    </location>
</feature>
<feature type="binding site" evidence="5">
    <location>
        <position position="52"/>
    </location>
    <ligand>
        <name>ATP</name>
        <dbReference type="ChEBI" id="CHEBI:30616"/>
    </ligand>
</feature>
<keyword evidence="3 8" id="KW-0418">Kinase</keyword>
<keyword evidence="9" id="KW-1185">Reference proteome</keyword>
<evidence type="ECO:0000256" key="1">
    <source>
        <dbReference type="ARBA" id="ARBA00022679"/>
    </source>
</evidence>
<dbReference type="Gene3D" id="1.10.510.10">
    <property type="entry name" value="Transferase(Phosphotransferase) domain 1"/>
    <property type="match status" value="1"/>
</dbReference>
<keyword evidence="1" id="KW-0808">Transferase</keyword>
<evidence type="ECO:0000313" key="8">
    <source>
        <dbReference type="EMBL" id="MDX2907770.1"/>
    </source>
</evidence>
<keyword evidence="2 5" id="KW-0547">Nucleotide-binding</keyword>
<name>A0ABU4KX90_9ACTN</name>
<feature type="compositionally biased region" description="Gly residues" evidence="6">
    <location>
        <begin position="459"/>
        <end position="469"/>
    </location>
</feature>
<dbReference type="PANTHER" id="PTHR43289:SF34">
    <property type="entry name" value="SERINE_THREONINE-PROTEIN KINASE YBDM-RELATED"/>
    <property type="match status" value="1"/>
</dbReference>
<sequence length="625" mass="64674">MGEVRAGGQFRPLEAGDPTTVASYRLAARLGSGGMGTVYLSYTPGGHPIALKTIRPELSEDPEFRRRFKQEVQAAQRVQGLYTAPVLDHDTEGAQPWLATAYVPGPSLHAAVAEHGALPLGSVLLLLAGVAEALSVIHGAGIVHRDLKPSNVLLAGDGPRVIDFGIARAADATALTGTGVSIGTPAFMSPEQAAGKPVTPASDIFALGQVAAFAARGTGAYGDGPSHAVLYRIVHEEPDLGGLPDELRFIERCLAKDPADRPSPAEVVTLCQEASPTPLVQSGSWLPEAIGADITRRVSASADLLAERRKDAEAPTSATLPPPPTAPVTQQSSPSVSPASPTIHAAPTMLSGPTTPPPPGPVGPPSAPYHPQPGQPGPSGPHTVPTGHHAPYPQPGWQQPHPQGHPQGHPRPLPLPPPRSNVGKWIGIGVAVVFGLGLLGSCATFVKGLTGSSSSSSGSVGGSSAGSDGGSSDASEGSESKPKADPKPVTFKGVNIPANYYVRFADSPPKPLDSELGVSYEDDGDFYYYSDSLFGEKKVGSSSEKLVLLNNSQKGSLETCRNETRYTASVQLGQVSKGSQMCVRTNSGHMGLVTFKGSAASGDPSDYVSVDITVWRNAEEPVTEN</sequence>
<organism evidence="8 9">
    <name type="scientific">Streptomyces griseiscabiei</name>
    <dbReference type="NCBI Taxonomy" id="2993540"/>
    <lineage>
        <taxon>Bacteria</taxon>
        <taxon>Bacillati</taxon>
        <taxon>Actinomycetota</taxon>
        <taxon>Actinomycetes</taxon>
        <taxon>Kitasatosporales</taxon>
        <taxon>Streptomycetaceae</taxon>
        <taxon>Streptomyces</taxon>
    </lineage>
</organism>
<dbReference type="PROSITE" id="PS00107">
    <property type="entry name" value="PROTEIN_KINASE_ATP"/>
    <property type="match status" value="1"/>
</dbReference>
<proteinExistence type="predicted"/>